<dbReference type="SUPFAM" id="SSF55785">
    <property type="entry name" value="PYP-like sensor domain (PAS domain)"/>
    <property type="match status" value="3"/>
</dbReference>
<dbReference type="InterPro" id="IPR029063">
    <property type="entry name" value="SAM-dependent_MTases_sf"/>
</dbReference>
<dbReference type="Proteomes" id="UP000198263">
    <property type="component" value="Unassembled WGS sequence"/>
</dbReference>
<dbReference type="GO" id="GO:0006935">
    <property type="term" value="P:chemotaxis"/>
    <property type="evidence" value="ECO:0007669"/>
    <property type="project" value="UniProtKB-UniRule"/>
</dbReference>
<dbReference type="PRINTS" id="PR00996">
    <property type="entry name" value="CHERMTFRASE"/>
</dbReference>
<evidence type="ECO:0000256" key="4">
    <source>
        <dbReference type="PROSITE-ProRule" id="PRU00050"/>
    </source>
</evidence>
<evidence type="ECO:0000256" key="1">
    <source>
        <dbReference type="ARBA" id="ARBA00000085"/>
    </source>
</evidence>
<dbReference type="Pfam" id="PF13426">
    <property type="entry name" value="PAS_9"/>
    <property type="match status" value="1"/>
</dbReference>
<evidence type="ECO:0000256" key="2">
    <source>
        <dbReference type="ARBA" id="ARBA00012438"/>
    </source>
</evidence>
<reference evidence="13 14" key="1">
    <citation type="submission" date="2016-01" db="EMBL/GenBank/DDBJ databases">
        <authorList>
            <person name="Peeters C."/>
        </authorList>
    </citation>
    <scope>NUCLEOTIDE SEQUENCE [LARGE SCALE GENOMIC DNA]</scope>
    <source>
        <strain evidence="13">LMG 29315</strain>
    </source>
</reference>
<dbReference type="SUPFAM" id="SSF47757">
    <property type="entry name" value="Chemotaxis receptor methyltransferase CheR, N-terminal domain"/>
    <property type="match status" value="1"/>
</dbReference>
<dbReference type="InterPro" id="IPR035965">
    <property type="entry name" value="PAS-like_dom_sf"/>
</dbReference>
<dbReference type="PROSITE" id="PS50110">
    <property type="entry name" value="RESPONSE_REGULATORY"/>
    <property type="match status" value="1"/>
</dbReference>
<dbReference type="InterPro" id="IPR000673">
    <property type="entry name" value="Sig_transdc_resp-reg_Me-estase"/>
</dbReference>
<dbReference type="PROSITE" id="PS50113">
    <property type="entry name" value="PAC"/>
    <property type="match status" value="1"/>
</dbReference>
<dbReference type="InterPro" id="IPR000014">
    <property type="entry name" value="PAS"/>
</dbReference>
<dbReference type="GO" id="GO:0000156">
    <property type="term" value="F:phosphorelay response regulator activity"/>
    <property type="evidence" value="ECO:0007669"/>
    <property type="project" value="InterPro"/>
</dbReference>
<dbReference type="SMART" id="SM00387">
    <property type="entry name" value="HATPase_c"/>
    <property type="match status" value="1"/>
</dbReference>
<evidence type="ECO:0000313" key="13">
    <source>
        <dbReference type="EMBL" id="SAL32814.1"/>
    </source>
</evidence>
<dbReference type="PROSITE" id="PS50122">
    <property type="entry name" value="CHEB"/>
    <property type="match status" value="1"/>
</dbReference>
<dbReference type="EC" id="2.7.13.3" evidence="2"/>
<feature type="domain" description="CheR-type methyltransferase" evidence="12">
    <location>
        <begin position="245"/>
        <end position="477"/>
    </location>
</feature>
<dbReference type="NCBIfam" id="TIGR00229">
    <property type="entry name" value="sensory_box"/>
    <property type="match status" value="1"/>
</dbReference>
<dbReference type="SMART" id="SM00138">
    <property type="entry name" value="MeTrc"/>
    <property type="match status" value="1"/>
</dbReference>
<dbReference type="InterPro" id="IPR005467">
    <property type="entry name" value="His_kinase_dom"/>
</dbReference>
<dbReference type="Pfam" id="PF01339">
    <property type="entry name" value="CheB_methylest"/>
    <property type="match status" value="1"/>
</dbReference>
<dbReference type="InterPro" id="IPR035909">
    <property type="entry name" value="CheB_C"/>
</dbReference>
<evidence type="ECO:0000259" key="8">
    <source>
        <dbReference type="PROSITE" id="PS50110"/>
    </source>
</evidence>
<proteinExistence type="predicted"/>
<feature type="modified residue" description="4-aspartylphosphate" evidence="5">
    <location>
        <position position="1311"/>
    </location>
</feature>
<organism evidence="13 14">
    <name type="scientific">Caballeronia concitans</name>
    <dbReference type="NCBI Taxonomy" id="1777133"/>
    <lineage>
        <taxon>Bacteria</taxon>
        <taxon>Pseudomonadati</taxon>
        <taxon>Pseudomonadota</taxon>
        <taxon>Betaproteobacteria</taxon>
        <taxon>Burkholderiales</taxon>
        <taxon>Burkholderiaceae</taxon>
        <taxon>Caballeronia</taxon>
    </lineage>
</organism>
<dbReference type="Gene3D" id="3.40.50.180">
    <property type="entry name" value="Methylesterase CheB, C-terminal domain"/>
    <property type="match status" value="1"/>
</dbReference>
<gene>
    <name evidence="13" type="ORF">AWB72_03001</name>
</gene>
<dbReference type="CDD" id="cd02440">
    <property type="entry name" value="AdoMet_MTases"/>
    <property type="match status" value="1"/>
</dbReference>
<feature type="active site" evidence="4">
    <location>
        <position position="151"/>
    </location>
</feature>
<dbReference type="SUPFAM" id="SSF47384">
    <property type="entry name" value="Homodimeric domain of signal transducing histidine kinase"/>
    <property type="match status" value="1"/>
</dbReference>
<dbReference type="InterPro" id="IPR036890">
    <property type="entry name" value="HATPase_C_sf"/>
</dbReference>
<dbReference type="SUPFAM" id="SSF52738">
    <property type="entry name" value="Methylesterase CheB, C-terminal domain"/>
    <property type="match status" value="1"/>
</dbReference>
<feature type="coiled-coil region" evidence="6">
    <location>
        <begin position="673"/>
        <end position="753"/>
    </location>
</feature>
<dbReference type="InterPro" id="IPR022642">
    <property type="entry name" value="CheR_C"/>
</dbReference>
<feature type="domain" description="Histidine kinase" evidence="7">
    <location>
        <begin position="1024"/>
        <end position="1242"/>
    </location>
</feature>
<dbReference type="CDD" id="cd00082">
    <property type="entry name" value="HisKA"/>
    <property type="match status" value="1"/>
</dbReference>
<dbReference type="GO" id="GO:0006355">
    <property type="term" value="P:regulation of DNA-templated transcription"/>
    <property type="evidence" value="ECO:0007669"/>
    <property type="project" value="InterPro"/>
</dbReference>
<dbReference type="InterPro" id="IPR003661">
    <property type="entry name" value="HisK_dim/P_dom"/>
</dbReference>
<dbReference type="PROSITE" id="PS50109">
    <property type="entry name" value="HIS_KIN"/>
    <property type="match status" value="1"/>
</dbReference>
<evidence type="ECO:0000256" key="6">
    <source>
        <dbReference type="SAM" id="Coils"/>
    </source>
</evidence>
<dbReference type="SMART" id="SM00091">
    <property type="entry name" value="PAS"/>
    <property type="match status" value="3"/>
</dbReference>
<dbReference type="PROSITE" id="PS50112">
    <property type="entry name" value="PAS"/>
    <property type="match status" value="1"/>
</dbReference>
<dbReference type="SMART" id="SM00448">
    <property type="entry name" value="REC"/>
    <property type="match status" value="1"/>
</dbReference>
<dbReference type="PROSITE" id="PS50123">
    <property type="entry name" value="CHER"/>
    <property type="match status" value="1"/>
</dbReference>
<evidence type="ECO:0000259" key="11">
    <source>
        <dbReference type="PROSITE" id="PS50122"/>
    </source>
</evidence>
<dbReference type="InterPro" id="IPR036097">
    <property type="entry name" value="HisK_dim/P_sf"/>
</dbReference>
<dbReference type="InterPro" id="IPR003594">
    <property type="entry name" value="HATPase_dom"/>
</dbReference>
<feature type="active site" evidence="4">
    <location>
        <position position="32"/>
    </location>
</feature>
<protein>
    <recommendedName>
        <fullName evidence="2">histidine kinase</fullName>
        <ecNumber evidence="2">2.7.13.3</ecNumber>
    </recommendedName>
</protein>
<dbReference type="PANTHER" id="PTHR24422:SF27">
    <property type="entry name" value="PROTEIN-GLUTAMATE O-METHYLTRANSFERASE"/>
    <property type="match status" value="1"/>
</dbReference>
<keyword evidence="14" id="KW-1185">Reference proteome</keyword>
<accession>A0A658QY76</accession>
<dbReference type="RefSeq" id="WP_040048499.1">
    <property type="nucleotide sequence ID" value="NZ_FCNV02000005.1"/>
</dbReference>
<dbReference type="Pfam" id="PF02518">
    <property type="entry name" value="HATPase_c"/>
    <property type="match status" value="1"/>
</dbReference>
<dbReference type="InterPro" id="IPR022641">
    <property type="entry name" value="CheR_N"/>
</dbReference>
<evidence type="ECO:0000313" key="14">
    <source>
        <dbReference type="Proteomes" id="UP000198263"/>
    </source>
</evidence>
<dbReference type="Pfam" id="PF03705">
    <property type="entry name" value="CheR_N"/>
    <property type="match status" value="1"/>
</dbReference>
<dbReference type="GO" id="GO:0000155">
    <property type="term" value="F:phosphorelay sensor kinase activity"/>
    <property type="evidence" value="ECO:0007669"/>
    <property type="project" value="InterPro"/>
</dbReference>
<dbReference type="Pfam" id="PF13596">
    <property type="entry name" value="PAS_10"/>
    <property type="match status" value="1"/>
</dbReference>
<feature type="domain" description="PAC" evidence="10">
    <location>
        <begin position="823"/>
        <end position="873"/>
    </location>
</feature>
<sequence>MARQNPTGRGTEAEPKVVTSDLPFPVVGLGASAGGVEALQTFFENAPSTMNMAFVVIVHLASRRVSHLHDILQRTTGMPVHQVDATMAIENNHVYVIAPGKQLEMSDGCLRVSERDASDKPPLTIDHFFRTLANAHGAHAIGVVLSGSGADGASGLSRVKEAGGITLAQTPNDAEYPEMPRNAIATNHVDIALPAAELPQRLLDLWSDAQLIRSQQMEALDAPADARRSIIEGPERALADILMHLRVRTGHDFRPYKRATVLRRIERRMQVNGQRDLLAYRDFLRSNSDEATALLADMLIGVTQFFRDREAFDSLERDVISTLFNEQSGETQVRVWVAGCSTGEEAYSVSLQLARARDAASSSRTIQVFATDIDDVAIVRARTGTYPASIASDVPPDLLQRYFTREGSHYQIVKAVRERILFAAHSLMRDPPFSHLDLISCRNVLIYLDRAVQRQILELFHFALRPNGFLFLGTAESADAADDLFTVVDKKNRIYRAKAVANRAKPAVSFPPLQAGAVRTEDRAGAATLLQPPPSPAQRSFSYAELHQRALEQYAPPSVVIDRDSNLVHLSDNAGAFLRHTGGELTSNIIALVLPDLRLELRTAIFRALQTGTSVEARRVKWVRDSRVSWLSMAVRPFFDQVAGAEFLLVVFDEVAGHMTDDEQTEAGQDPVLLQLEHELQHSREQLATVIEQYETSVEELKASNEELQAINEELRSTSEELESSKEELQSVNEELTTANAEMQARMEDTAKANDDLHNIIASSEIATVFVDKEIRVKRFTPNATAIFKLIDSDLGRSLFDITHSLRYPTLADDVRQSFQSLQLTEREIQSETGRWYLMRLLPYRTADDHIDGAVITLIDVTARHQAEEAARANEQRLRLVAQSTKDYAIIVQDSNGVIVSWNAGAERIFGYSESEVTGQDIALIYEPNDRQSMMPARERETAAREGRADDERWHQTKDGRRIYCSGVVTPIVDASFTGFAKIIRDLTERKLSEDANREALMQEQAAREQASNSNQLKDEFIAVLSHELKHPLNLIGVKAEMLPRLPQTRNIEAVRDAAWWIRQAVRSQAQIIDDLLDWSRIQTGKLALNFSRVDLAAILVSVADTVEQDAHARGITLNTDIPARPATTIADPTRCEQIIWNLVSNAIKFTDHGGRIDLRLSREGRMHRIDVTDSGQGIEADTLPFIFDMFRQGTRDRSRNGLGIGLALVKQLAEMQGGRVQARSGGANLGATMTVWLPRAEEEGADTERRDSGRESIAGLQILLVDDDREAAASLTTLLELEGASVTGVTNAAEALGLEVEQSIDVVLSDIALPGMDGYELMRRMRADRRWAAVSAVAFTGHSREEDVKAAMDAGFDAHLAKPLDFDQLLETLCSFVTRDDQRSQSAR</sequence>
<dbReference type="SMART" id="SM00388">
    <property type="entry name" value="HisKA"/>
    <property type="match status" value="1"/>
</dbReference>
<feature type="domain" description="Response regulatory" evidence="8">
    <location>
        <begin position="1262"/>
        <end position="1378"/>
    </location>
</feature>
<keyword evidence="3 4" id="KW-0145">Chemotaxis</keyword>
<dbReference type="Pfam" id="PF00072">
    <property type="entry name" value="Response_reg"/>
    <property type="match status" value="1"/>
</dbReference>
<dbReference type="SUPFAM" id="SSF52172">
    <property type="entry name" value="CheY-like"/>
    <property type="match status" value="1"/>
</dbReference>
<dbReference type="GO" id="GO:0008984">
    <property type="term" value="F:protein-glutamate methylesterase activity"/>
    <property type="evidence" value="ECO:0007669"/>
    <property type="project" value="InterPro"/>
</dbReference>
<name>A0A658QY76_9BURK</name>
<evidence type="ECO:0000256" key="3">
    <source>
        <dbReference type="ARBA" id="ARBA00022500"/>
    </source>
</evidence>
<dbReference type="SUPFAM" id="SSF55874">
    <property type="entry name" value="ATPase domain of HSP90 chaperone/DNA topoisomerase II/histidine kinase"/>
    <property type="match status" value="1"/>
</dbReference>
<dbReference type="CDD" id="cd00130">
    <property type="entry name" value="PAS"/>
    <property type="match status" value="1"/>
</dbReference>
<dbReference type="CDD" id="cd16434">
    <property type="entry name" value="CheB-CheR_fusion"/>
    <property type="match status" value="1"/>
</dbReference>
<keyword evidence="5" id="KW-0597">Phosphoprotein</keyword>
<dbReference type="Pfam" id="PF01739">
    <property type="entry name" value="CheR"/>
    <property type="match status" value="1"/>
</dbReference>
<feature type="domain" description="PAS" evidence="9">
    <location>
        <begin position="874"/>
        <end position="947"/>
    </location>
</feature>
<dbReference type="Gene3D" id="1.10.287.130">
    <property type="match status" value="1"/>
</dbReference>
<dbReference type="GO" id="GO:0005737">
    <property type="term" value="C:cytoplasm"/>
    <property type="evidence" value="ECO:0007669"/>
    <property type="project" value="InterPro"/>
</dbReference>
<dbReference type="InterPro" id="IPR000780">
    <property type="entry name" value="CheR_MeTrfase"/>
</dbReference>
<dbReference type="PANTHER" id="PTHR24422">
    <property type="entry name" value="CHEMOTAXIS PROTEIN METHYLTRANSFERASE"/>
    <property type="match status" value="1"/>
</dbReference>
<comment type="caution">
    <text evidence="13">The sequence shown here is derived from an EMBL/GenBank/DDBJ whole genome shotgun (WGS) entry which is preliminary data.</text>
</comment>
<dbReference type="InterPro" id="IPR011006">
    <property type="entry name" value="CheY-like_superfamily"/>
</dbReference>
<dbReference type="OrthoDB" id="9816309at2"/>
<dbReference type="Pfam" id="PF00989">
    <property type="entry name" value="PAS"/>
    <property type="match status" value="1"/>
</dbReference>
<dbReference type="InterPro" id="IPR000700">
    <property type="entry name" value="PAS-assoc_C"/>
</dbReference>
<dbReference type="Gene3D" id="3.30.450.20">
    <property type="entry name" value="PAS domain"/>
    <property type="match status" value="2"/>
</dbReference>
<feature type="active site" evidence="4">
    <location>
        <position position="59"/>
    </location>
</feature>
<evidence type="ECO:0000259" key="12">
    <source>
        <dbReference type="PROSITE" id="PS50123"/>
    </source>
</evidence>
<evidence type="ECO:0000259" key="7">
    <source>
        <dbReference type="PROSITE" id="PS50109"/>
    </source>
</evidence>
<dbReference type="InterPro" id="IPR013767">
    <property type="entry name" value="PAS_fold"/>
</dbReference>
<keyword evidence="6" id="KW-0175">Coiled coil</keyword>
<evidence type="ECO:0000256" key="5">
    <source>
        <dbReference type="PROSITE-ProRule" id="PRU00169"/>
    </source>
</evidence>
<dbReference type="InterPro" id="IPR050903">
    <property type="entry name" value="Bact_Chemotaxis_MeTrfase"/>
</dbReference>
<evidence type="ECO:0000259" key="10">
    <source>
        <dbReference type="PROSITE" id="PS50113"/>
    </source>
</evidence>
<keyword evidence="4" id="KW-0378">Hydrolase</keyword>
<dbReference type="Pfam" id="PF00512">
    <property type="entry name" value="HisKA"/>
    <property type="match status" value="1"/>
</dbReference>
<feature type="domain" description="CheB-type methylesterase" evidence="11">
    <location>
        <begin position="23"/>
        <end position="203"/>
    </location>
</feature>
<dbReference type="Gene3D" id="3.40.50.2300">
    <property type="match status" value="1"/>
</dbReference>
<dbReference type="EMBL" id="FCNV02000005">
    <property type="protein sequence ID" value="SAL32814.1"/>
    <property type="molecule type" value="Genomic_DNA"/>
</dbReference>
<dbReference type="Gene3D" id="3.30.565.10">
    <property type="entry name" value="Histidine kinase-like ATPase, C-terminal domain"/>
    <property type="match status" value="1"/>
</dbReference>
<dbReference type="CDD" id="cd17580">
    <property type="entry name" value="REC_2_DhkD-like"/>
    <property type="match status" value="1"/>
</dbReference>
<evidence type="ECO:0000259" key="9">
    <source>
        <dbReference type="PROSITE" id="PS50112"/>
    </source>
</evidence>
<comment type="catalytic activity">
    <reaction evidence="1">
        <text>ATP + protein L-histidine = ADP + protein N-phospho-L-histidine.</text>
        <dbReference type="EC" id="2.7.13.3"/>
    </reaction>
</comment>
<dbReference type="SUPFAM" id="SSF53335">
    <property type="entry name" value="S-adenosyl-L-methionine-dependent methyltransferases"/>
    <property type="match status" value="1"/>
</dbReference>
<dbReference type="InterPro" id="IPR001789">
    <property type="entry name" value="Sig_transdc_resp-reg_receiver"/>
</dbReference>
<dbReference type="Gene3D" id="3.40.50.150">
    <property type="entry name" value="Vaccinia Virus protein VP39"/>
    <property type="match status" value="1"/>
</dbReference>
<dbReference type="GO" id="GO:0008757">
    <property type="term" value="F:S-adenosylmethionine-dependent methyltransferase activity"/>
    <property type="evidence" value="ECO:0007669"/>
    <property type="project" value="InterPro"/>
</dbReference>